<evidence type="ECO:0000313" key="2">
    <source>
        <dbReference type="Proteomes" id="UP000574369"/>
    </source>
</evidence>
<sequence length="169" mass="18497">MAIAGWTFPRPVGLIATTLLFAALATGCKPAKLNEEMVQDMIHTGLQASANRNATALCDQIADDADIRLVLFKFSGSDIRSFSKGEWCDYLRESFAKANETGMQVNINLHIQSLVLSPDGKSADVQTDVVEEVGLGGRTLARMRSKQIFTVELRKGKPLYTKLSARYTA</sequence>
<dbReference type="EMBL" id="JACHXO010000005">
    <property type="protein sequence ID" value="MBB3195506.1"/>
    <property type="molecule type" value="Genomic_DNA"/>
</dbReference>
<comment type="caution">
    <text evidence="1">The sequence shown here is derived from an EMBL/GenBank/DDBJ whole genome shotgun (WGS) entry which is preliminary data.</text>
</comment>
<gene>
    <name evidence="1" type="ORF">FHS28_002912</name>
</gene>
<keyword evidence="2" id="KW-1185">Reference proteome</keyword>
<protein>
    <submittedName>
        <fullName evidence="1">Uncharacterized protein</fullName>
    </submittedName>
</protein>
<name>A0ABR6GTT5_9BURK</name>
<organism evidence="1 2">
    <name type="scientific">Roseateles terrae</name>
    <dbReference type="NCBI Taxonomy" id="431060"/>
    <lineage>
        <taxon>Bacteria</taxon>
        <taxon>Pseudomonadati</taxon>
        <taxon>Pseudomonadota</taxon>
        <taxon>Betaproteobacteria</taxon>
        <taxon>Burkholderiales</taxon>
        <taxon>Sphaerotilaceae</taxon>
        <taxon>Roseateles</taxon>
    </lineage>
</organism>
<reference evidence="1 2" key="1">
    <citation type="submission" date="2020-08" db="EMBL/GenBank/DDBJ databases">
        <title>Genomic Encyclopedia of Type Strains, Phase III (KMG-III): the genomes of soil and plant-associated and newly described type strains.</title>
        <authorList>
            <person name="Whitman W."/>
        </authorList>
    </citation>
    <scope>NUCLEOTIDE SEQUENCE [LARGE SCALE GENOMIC DNA]</scope>
    <source>
        <strain evidence="1 2">CECT 7247</strain>
    </source>
</reference>
<evidence type="ECO:0000313" key="1">
    <source>
        <dbReference type="EMBL" id="MBB3195506.1"/>
    </source>
</evidence>
<dbReference type="Proteomes" id="UP000574369">
    <property type="component" value="Unassembled WGS sequence"/>
</dbReference>
<accession>A0ABR6GTT5</accession>
<dbReference type="RefSeq" id="WP_088451681.1">
    <property type="nucleotide sequence ID" value="NZ_JACHXO010000005.1"/>
</dbReference>
<proteinExistence type="predicted"/>